<reference evidence="1" key="3">
    <citation type="submission" date="2023-07" db="EMBL/GenBank/DDBJ databases">
        <title>Functional and genomic diversity of the sorghum phyllosphere microbiome.</title>
        <authorList>
            <person name="Shade A."/>
        </authorList>
    </citation>
    <scope>NUCLEOTIDE SEQUENCE</scope>
    <source>
        <strain evidence="1">SORGH_AS_1067</strain>
    </source>
</reference>
<name>A0A6P0HP78_9ACTN</name>
<accession>A0A6P0HP78</accession>
<dbReference type="Proteomes" id="UP000468687">
    <property type="component" value="Unassembled WGS sequence"/>
</dbReference>
<sequence>MSTAGSVGPARMRDGALRIQAFEDWLLRDALGAPTSGERPHGAWTVVGSFRGMGEGLDGLFRMLGAGTDDGVMFGECRIEQVRPLEHEREYVVRCEVLGATRRTGRRVPVFDVVEYVTEIVEQSAGPDGTATEVVAVRCHASMIVPRPEAAA</sequence>
<organism evidence="2 3">
    <name type="scientific">Nocardioides zeae</name>
    <dbReference type="NCBI Taxonomy" id="1457234"/>
    <lineage>
        <taxon>Bacteria</taxon>
        <taxon>Bacillati</taxon>
        <taxon>Actinomycetota</taxon>
        <taxon>Actinomycetes</taxon>
        <taxon>Propionibacteriales</taxon>
        <taxon>Nocardioidaceae</taxon>
        <taxon>Nocardioides</taxon>
    </lineage>
</organism>
<gene>
    <name evidence="2" type="ORF">G3T38_19555</name>
    <name evidence="1" type="ORF">QE405_002676</name>
</gene>
<dbReference type="Proteomes" id="UP001239215">
    <property type="component" value="Unassembled WGS sequence"/>
</dbReference>
<evidence type="ECO:0000313" key="2">
    <source>
        <dbReference type="EMBL" id="NEN80451.1"/>
    </source>
</evidence>
<protein>
    <recommendedName>
        <fullName evidence="4">MaoC family dehydratase</fullName>
    </recommendedName>
</protein>
<dbReference type="RefSeq" id="WP_163774339.1">
    <property type="nucleotide sequence ID" value="NZ_JAAGXA010000020.1"/>
</dbReference>
<comment type="caution">
    <text evidence="2">The sequence shown here is derived from an EMBL/GenBank/DDBJ whole genome shotgun (WGS) entry which is preliminary data.</text>
</comment>
<dbReference type="AlphaFoldDB" id="A0A6P0HP78"/>
<proteinExistence type="predicted"/>
<evidence type="ECO:0000313" key="1">
    <source>
        <dbReference type="EMBL" id="MDQ1105392.1"/>
    </source>
</evidence>
<reference evidence="2" key="2">
    <citation type="submission" date="2020-02" db="EMBL/GenBank/DDBJ databases">
        <authorList>
            <person name="Li X.-J."/>
            <person name="Wang C.-M."/>
        </authorList>
    </citation>
    <scope>NUCLEOTIDE SEQUENCE</scope>
    <source>
        <strain evidence="2">JCM 30728</strain>
    </source>
</reference>
<reference evidence="2 3" key="1">
    <citation type="journal article" date="2014" name="Int. J. Syst. Evol. Microbiol.">
        <title>Nocardioides zeae sp. nov., isolated from the stem of Zea mays.</title>
        <authorList>
            <person name="Glaeser S.P."/>
            <person name="McInroy J.A."/>
            <person name="Busse H.J."/>
            <person name="Kampfer P."/>
        </authorList>
    </citation>
    <scope>NUCLEOTIDE SEQUENCE [LARGE SCALE GENOMIC DNA]</scope>
    <source>
        <strain evidence="2 3">JCM 30728</strain>
    </source>
</reference>
<keyword evidence="3" id="KW-1185">Reference proteome</keyword>
<dbReference type="EMBL" id="JAAGXA010000020">
    <property type="protein sequence ID" value="NEN80451.1"/>
    <property type="molecule type" value="Genomic_DNA"/>
</dbReference>
<dbReference type="EMBL" id="JAUTAN010000001">
    <property type="protein sequence ID" value="MDQ1105392.1"/>
    <property type="molecule type" value="Genomic_DNA"/>
</dbReference>
<evidence type="ECO:0008006" key="4">
    <source>
        <dbReference type="Google" id="ProtNLM"/>
    </source>
</evidence>
<evidence type="ECO:0000313" key="3">
    <source>
        <dbReference type="Proteomes" id="UP000468687"/>
    </source>
</evidence>